<name>A0A5J4VNU2_9EUKA</name>
<dbReference type="PANTHER" id="PTHR46233:SF3">
    <property type="entry name" value="HYDROXYACYLGLUTATHIONE HYDROLASE GLOC"/>
    <property type="match status" value="1"/>
</dbReference>
<accession>A0A5J4VNU2</accession>
<keyword evidence="4" id="KW-0862">Zinc</keyword>
<dbReference type="Gene3D" id="3.60.15.10">
    <property type="entry name" value="Ribonuclease Z/Hydroxyacylglutathione hydrolase-like"/>
    <property type="match status" value="1"/>
</dbReference>
<evidence type="ECO:0000256" key="1">
    <source>
        <dbReference type="ARBA" id="ARBA00001947"/>
    </source>
</evidence>
<dbReference type="CDD" id="cd06262">
    <property type="entry name" value="metallo-hydrolase-like_MBL-fold"/>
    <property type="match status" value="1"/>
</dbReference>
<dbReference type="SUPFAM" id="SSF56281">
    <property type="entry name" value="Metallo-hydrolase/oxidoreductase"/>
    <property type="match status" value="1"/>
</dbReference>
<gene>
    <name evidence="6" type="ORF">EZS28_020339</name>
</gene>
<proteinExistence type="predicted"/>
<reference evidence="6 7" key="1">
    <citation type="submission" date="2019-03" db="EMBL/GenBank/DDBJ databases">
        <title>Single cell metagenomics reveals metabolic interactions within the superorganism composed of flagellate Streblomastix strix and complex community of Bacteroidetes bacteria on its surface.</title>
        <authorList>
            <person name="Treitli S.C."/>
            <person name="Kolisko M."/>
            <person name="Husnik F."/>
            <person name="Keeling P."/>
            <person name="Hampl V."/>
        </authorList>
    </citation>
    <scope>NUCLEOTIDE SEQUENCE [LARGE SCALE GENOMIC DNA]</scope>
    <source>
        <strain evidence="6">ST1C</strain>
    </source>
</reference>
<comment type="cofactor">
    <cofactor evidence="1">
        <name>Zn(2+)</name>
        <dbReference type="ChEBI" id="CHEBI:29105"/>
    </cofactor>
</comment>
<evidence type="ECO:0000256" key="3">
    <source>
        <dbReference type="ARBA" id="ARBA00022801"/>
    </source>
</evidence>
<dbReference type="PANTHER" id="PTHR46233">
    <property type="entry name" value="HYDROXYACYLGLUTATHIONE HYDROLASE GLOC"/>
    <property type="match status" value="1"/>
</dbReference>
<evidence type="ECO:0000256" key="4">
    <source>
        <dbReference type="ARBA" id="ARBA00022833"/>
    </source>
</evidence>
<organism evidence="6 7">
    <name type="scientific">Streblomastix strix</name>
    <dbReference type="NCBI Taxonomy" id="222440"/>
    <lineage>
        <taxon>Eukaryota</taxon>
        <taxon>Metamonada</taxon>
        <taxon>Preaxostyla</taxon>
        <taxon>Oxymonadida</taxon>
        <taxon>Streblomastigidae</taxon>
        <taxon>Streblomastix</taxon>
    </lineage>
</organism>
<evidence type="ECO:0000313" key="7">
    <source>
        <dbReference type="Proteomes" id="UP000324800"/>
    </source>
</evidence>
<evidence type="ECO:0000259" key="5">
    <source>
        <dbReference type="SMART" id="SM00849"/>
    </source>
</evidence>
<dbReference type="GO" id="GO:0016787">
    <property type="term" value="F:hydrolase activity"/>
    <property type="evidence" value="ECO:0007669"/>
    <property type="project" value="UniProtKB-KW"/>
</dbReference>
<dbReference type="SMART" id="SM00849">
    <property type="entry name" value="Lactamase_B"/>
    <property type="match status" value="1"/>
</dbReference>
<evidence type="ECO:0000256" key="2">
    <source>
        <dbReference type="ARBA" id="ARBA00022723"/>
    </source>
</evidence>
<evidence type="ECO:0000313" key="6">
    <source>
        <dbReference type="EMBL" id="KAA6384135.1"/>
    </source>
</evidence>
<sequence>MEFVVFKLGPLQTNSILAWDKASKEGIVVDPTDDIEQINKEIEAKQVKIKQIYLTHGHFDHVDLTGTLGKKLGVETSLHQADMALYKRSRQLMGILGLQGGMGDVPDVKTHQPGDIIQLGKSVGRIVHTPGHSPGSCSIIFEGTVLSGDTLFAGNYGRTDLPGGNVDELRNSITEVLFKLPDNTRVLSGILLIILYFAFMCVPTGHAEETTIGIEKARFAL</sequence>
<dbReference type="InterPro" id="IPR051453">
    <property type="entry name" value="MBL_Glyoxalase_II"/>
</dbReference>
<protein>
    <submittedName>
        <fullName evidence="6">Putative MBL fold metallo-hydrolase</fullName>
    </submittedName>
</protein>
<comment type="caution">
    <text evidence="6">The sequence shown here is derived from an EMBL/GenBank/DDBJ whole genome shotgun (WGS) entry which is preliminary data.</text>
</comment>
<dbReference type="AlphaFoldDB" id="A0A5J4VNU2"/>
<keyword evidence="2" id="KW-0479">Metal-binding</keyword>
<feature type="domain" description="Metallo-beta-lactamase" evidence="5">
    <location>
        <begin position="12"/>
        <end position="190"/>
    </location>
</feature>
<dbReference type="Proteomes" id="UP000324800">
    <property type="component" value="Unassembled WGS sequence"/>
</dbReference>
<keyword evidence="3 6" id="KW-0378">Hydrolase</keyword>
<dbReference type="InterPro" id="IPR036866">
    <property type="entry name" value="RibonucZ/Hydroxyglut_hydro"/>
</dbReference>
<dbReference type="InterPro" id="IPR001279">
    <property type="entry name" value="Metallo-B-lactamas"/>
</dbReference>
<dbReference type="EMBL" id="SNRW01005902">
    <property type="protein sequence ID" value="KAA6384135.1"/>
    <property type="molecule type" value="Genomic_DNA"/>
</dbReference>
<dbReference type="GO" id="GO:0046872">
    <property type="term" value="F:metal ion binding"/>
    <property type="evidence" value="ECO:0007669"/>
    <property type="project" value="UniProtKB-KW"/>
</dbReference>
<dbReference type="OrthoDB" id="515692at2759"/>
<dbReference type="Pfam" id="PF00753">
    <property type="entry name" value="Lactamase_B"/>
    <property type="match status" value="1"/>
</dbReference>